<dbReference type="OrthoDB" id="10061830at2759"/>
<protein>
    <submittedName>
        <fullName evidence="2">Myeloid-derived growth factor</fullName>
    </submittedName>
</protein>
<dbReference type="AlphaFoldDB" id="A0A9Q1BN76"/>
<evidence type="ECO:0000256" key="1">
    <source>
        <dbReference type="SAM" id="SignalP"/>
    </source>
</evidence>
<accession>A0A9Q1BN76</accession>
<proteinExistence type="predicted"/>
<feature type="chain" id="PRO_5040251392" evidence="1">
    <location>
        <begin position="22"/>
        <end position="158"/>
    </location>
</feature>
<dbReference type="GO" id="GO:0005615">
    <property type="term" value="C:extracellular space"/>
    <property type="evidence" value="ECO:0007669"/>
    <property type="project" value="TreeGrafter"/>
</dbReference>
<dbReference type="PANTHER" id="PTHR31230">
    <property type="entry name" value="MYELOID-DERIVED GROWTH FACTOR MYDGF"/>
    <property type="match status" value="1"/>
</dbReference>
<dbReference type="Proteomes" id="UP001152320">
    <property type="component" value="Chromosome 14"/>
</dbReference>
<sequence length="158" mass="18008">MDTWKLAVVLLISYQLYLVNCDEDESMNHHYFNVQPGGEVHLLSRYLGPFECSFTYAAQGGTNEQWFFDLEADHDGKLYTCSIGRPSGSSYLVFSQFKVELYGAELKDAEIFSSQRDKLSEDEYTLDKEQNLVSSNEGVFKNQLARIHVLAQGVKTEL</sequence>
<dbReference type="EMBL" id="JAIZAY010000014">
    <property type="protein sequence ID" value="KAJ8029756.1"/>
    <property type="molecule type" value="Genomic_DNA"/>
</dbReference>
<gene>
    <name evidence="2" type="ORF">HOLleu_29231</name>
</gene>
<dbReference type="GO" id="GO:0001938">
    <property type="term" value="P:positive regulation of endothelial cell proliferation"/>
    <property type="evidence" value="ECO:0007669"/>
    <property type="project" value="TreeGrafter"/>
</dbReference>
<dbReference type="InterPro" id="IPR018887">
    <property type="entry name" value="MYDGF"/>
</dbReference>
<comment type="caution">
    <text evidence="2">The sequence shown here is derived from an EMBL/GenBank/DDBJ whole genome shotgun (WGS) entry which is preliminary data.</text>
</comment>
<evidence type="ECO:0000313" key="2">
    <source>
        <dbReference type="EMBL" id="KAJ8029756.1"/>
    </source>
</evidence>
<keyword evidence="3" id="KW-1185">Reference proteome</keyword>
<evidence type="ECO:0000313" key="3">
    <source>
        <dbReference type="Proteomes" id="UP001152320"/>
    </source>
</evidence>
<keyword evidence="1" id="KW-0732">Signal</keyword>
<feature type="signal peptide" evidence="1">
    <location>
        <begin position="1"/>
        <end position="21"/>
    </location>
</feature>
<dbReference type="Pfam" id="PF10572">
    <property type="entry name" value="UPF0556"/>
    <property type="match status" value="1"/>
</dbReference>
<organism evidence="2 3">
    <name type="scientific">Holothuria leucospilota</name>
    <name type="common">Black long sea cucumber</name>
    <name type="synonym">Mertensiothuria leucospilota</name>
    <dbReference type="NCBI Taxonomy" id="206669"/>
    <lineage>
        <taxon>Eukaryota</taxon>
        <taxon>Metazoa</taxon>
        <taxon>Echinodermata</taxon>
        <taxon>Eleutherozoa</taxon>
        <taxon>Echinozoa</taxon>
        <taxon>Holothuroidea</taxon>
        <taxon>Aspidochirotacea</taxon>
        <taxon>Aspidochirotida</taxon>
        <taxon>Holothuriidae</taxon>
        <taxon>Holothuria</taxon>
    </lineage>
</organism>
<dbReference type="PANTHER" id="PTHR31230:SF1">
    <property type="entry name" value="MYELOID-DERIVED GROWTH FACTOR"/>
    <property type="match status" value="1"/>
</dbReference>
<name>A0A9Q1BN76_HOLLE</name>
<reference evidence="2" key="1">
    <citation type="submission" date="2021-10" db="EMBL/GenBank/DDBJ databases">
        <title>Tropical sea cucumber genome reveals ecological adaptation and Cuvierian tubules defense mechanism.</title>
        <authorList>
            <person name="Chen T."/>
        </authorList>
    </citation>
    <scope>NUCLEOTIDE SEQUENCE</scope>
    <source>
        <strain evidence="2">Nanhai2018</strain>
        <tissue evidence="2">Muscle</tissue>
    </source>
</reference>